<dbReference type="RefSeq" id="XP_016247753.1">
    <property type="nucleotide sequence ID" value="XM_016394334.1"/>
</dbReference>
<dbReference type="EMBL" id="KN847043">
    <property type="protein sequence ID" value="KIW27537.1"/>
    <property type="molecule type" value="Genomic_DNA"/>
</dbReference>
<comment type="subcellular location">
    <subcellularLocation>
        <location evidence="1">Membrane</location>
        <topology evidence="1">Multi-pass membrane protein</topology>
    </subcellularLocation>
</comment>
<keyword evidence="3 6" id="KW-0812">Transmembrane</keyword>
<feature type="transmembrane region" description="Helical" evidence="6">
    <location>
        <begin position="92"/>
        <end position="112"/>
    </location>
</feature>
<evidence type="ECO:0000256" key="6">
    <source>
        <dbReference type="SAM" id="Phobius"/>
    </source>
</evidence>
<dbReference type="Pfam" id="PF01184">
    <property type="entry name" value="Gpr1_Fun34_YaaH"/>
    <property type="match status" value="1"/>
</dbReference>
<evidence type="ECO:0000256" key="3">
    <source>
        <dbReference type="ARBA" id="ARBA00022692"/>
    </source>
</evidence>
<gene>
    <name evidence="7" type="ORF">PV07_07267</name>
</gene>
<dbReference type="VEuPathDB" id="FungiDB:PV07_07267"/>
<dbReference type="InterPro" id="IPR051633">
    <property type="entry name" value="AceTr"/>
</dbReference>
<feature type="transmembrane region" description="Helical" evidence="6">
    <location>
        <begin position="119"/>
        <end position="140"/>
    </location>
</feature>
<dbReference type="Proteomes" id="UP000054466">
    <property type="component" value="Unassembled WGS sequence"/>
</dbReference>
<feature type="transmembrane region" description="Helical" evidence="6">
    <location>
        <begin position="187"/>
        <end position="212"/>
    </location>
</feature>
<dbReference type="InterPro" id="IPR000791">
    <property type="entry name" value="Gpr1/Fun34/SatP-like"/>
</dbReference>
<evidence type="ECO:0000256" key="2">
    <source>
        <dbReference type="ARBA" id="ARBA00005587"/>
    </source>
</evidence>
<feature type="transmembrane region" description="Helical" evidence="6">
    <location>
        <begin position="224"/>
        <end position="242"/>
    </location>
</feature>
<feature type="transmembrane region" description="Helical" evidence="6">
    <location>
        <begin position="160"/>
        <end position="180"/>
    </location>
</feature>
<dbReference type="STRING" id="569365.A0A0D2AR61"/>
<evidence type="ECO:0008006" key="9">
    <source>
        <dbReference type="Google" id="ProtNLM"/>
    </source>
</evidence>
<evidence type="ECO:0000313" key="7">
    <source>
        <dbReference type="EMBL" id="KIW27537.1"/>
    </source>
</evidence>
<evidence type="ECO:0000256" key="1">
    <source>
        <dbReference type="ARBA" id="ARBA00004141"/>
    </source>
</evidence>
<reference evidence="7 8" key="1">
    <citation type="submission" date="2015-01" db="EMBL/GenBank/DDBJ databases">
        <title>The Genome Sequence of Cladophialophora immunda CBS83496.</title>
        <authorList>
            <consortium name="The Broad Institute Genomics Platform"/>
            <person name="Cuomo C."/>
            <person name="de Hoog S."/>
            <person name="Gorbushina A."/>
            <person name="Stielow B."/>
            <person name="Teixiera M."/>
            <person name="Abouelleil A."/>
            <person name="Chapman S.B."/>
            <person name="Priest M."/>
            <person name="Young S.K."/>
            <person name="Wortman J."/>
            <person name="Nusbaum C."/>
            <person name="Birren B."/>
        </authorList>
    </citation>
    <scope>NUCLEOTIDE SEQUENCE [LARGE SCALE GENOMIC DNA]</scope>
    <source>
        <strain evidence="7 8">CBS 83496</strain>
    </source>
</reference>
<feature type="transmembrane region" description="Helical" evidence="6">
    <location>
        <begin position="60"/>
        <end position="80"/>
    </location>
</feature>
<evidence type="ECO:0000256" key="4">
    <source>
        <dbReference type="ARBA" id="ARBA00022989"/>
    </source>
</evidence>
<accession>A0A0D2AR61</accession>
<dbReference type="PANTHER" id="PTHR31123:SF6">
    <property type="entry name" value="MEMBRANE AMMONIUM TRANSPORTER (ATO3), PUTATIVE (AFU_ORTHOLOGUE AFUA_5G01140)-RELATED"/>
    <property type="match status" value="1"/>
</dbReference>
<keyword evidence="4 6" id="KW-1133">Transmembrane helix</keyword>
<dbReference type="OrthoDB" id="3648309at2759"/>
<dbReference type="GeneID" id="27346461"/>
<protein>
    <recommendedName>
        <fullName evidence="9">GPR1/FUN34/YaaH-class plasma membrane protein</fullName>
    </recommendedName>
</protein>
<evidence type="ECO:0000313" key="8">
    <source>
        <dbReference type="Proteomes" id="UP000054466"/>
    </source>
</evidence>
<dbReference type="PANTHER" id="PTHR31123">
    <property type="entry name" value="ACCUMULATION OF DYADS PROTEIN 2-RELATED"/>
    <property type="match status" value="1"/>
</dbReference>
<dbReference type="GO" id="GO:0005886">
    <property type="term" value="C:plasma membrane"/>
    <property type="evidence" value="ECO:0007669"/>
    <property type="project" value="TreeGrafter"/>
</dbReference>
<comment type="similarity">
    <text evidence="2">Belongs to the acetate uptake transporter (AceTr) (TC 2.A.96) family.</text>
</comment>
<sequence length="277" mass="30206">MSTKGHDDIAAVHGENILQRTETADSVMMPVPRDVFEKLYLNPKPPGSGRLYRTFANPTPVALMGFLLSAFPTGCILLGWRGSGGNGAAILPVYIFYGGIVQMVAAVGEWIIGNTFSCTIFFTYSTFWLVHGCSMIPWFGVGVNYSPTGDNLDGQATPEFFATTGFFFVFLGLVSLVYLVGALRTNLCLVFGLVTLILDVGFFTGIYFNFALGDLSAAARCQKAAGVLTFIICFPLGWLFMAEILEAVDFPLVVPVGDLSRRFRGRNQRHRNHAGEP</sequence>
<dbReference type="HOGENOM" id="CLU_051062_4_0_1"/>
<proteinExistence type="inferred from homology"/>
<name>A0A0D2AR61_9EURO</name>
<evidence type="ECO:0000256" key="5">
    <source>
        <dbReference type="ARBA" id="ARBA00023136"/>
    </source>
</evidence>
<keyword evidence="5 6" id="KW-0472">Membrane</keyword>
<dbReference type="GO" id="GO:0015123">
    <property type="term" value="F:acetate transmembrane transporter activity"/>
    <property type="evidence" value="ECO:0007669"/>
    <property type="project" value="TreeGrafter"/>
</dbReference>
<dbReference type="AlphaFoldDB" id="A0A0D2AR61"/>
<organism evidence="7 8">
    <name type="scientific">Cladophialophora immunda</name>
    <dbReference type="NCBI Taxonomy" id="569365"/>
    <lineage>
        <taxon>Eukaryota</taxon>
        <taxon>Fungi</taxon>
        <taxon>Dikarya</taxon>
        <taxon>Ascomycota</taxon>
        <taxon>Pezizomycotina</taxon>
        <taxon>Eurotiomycetes</taxon>
        <taxon>Chaetothyriomycetidae</taxon>
        <taxon>Chaetothyriales</taxon>
        <taxon>Herpotrichiellaceae</taxon>
        <taxon>Cladophialophora</taxon>
    </lineage>
</organism>
<keyword evidence="8" id="KW-1185">Reference proteome</keyword>